<gene>
    <name evidence="5" type="ORF">SNE40_019509</name>
</gene>
<sequence>MKLVAAVLLCLHLFLHVESVDRTVGTNVGPIKGKSKTVNIDNSNKEIYNFLGIPFAEPPVRFMKPIAKANFTETFEAFEYGLPCPQYATGGIYLTIKMPEITSEDCLSLNIHTPNTVGTYPVMIFIYGGGFSVGRSSSYNGEILAAYGEVIVVTINYRVGPFGFLSTGDDQAPGNYGLWDQHLAIKWIKNNIDSFGGDASRITVFGESAGAGSVNLQMLHAGNDGLFQRGIAESGVANTIWYATPGNLMYSAAKQLALKLNCSLPADKNSKELVKCLRSQNFTEIAKQAEGVTFSPWVDGEFLTAESLASIQWPTTHNNSIRYQNFDFITGINGYDGQYFMMTIYSRMTDTMKTSPTHVLRTMFRGFVKGFMTPMAPNPNSLEATVDAAMFLYTNAENPGDLNHNMKQVTDFVTDYFFFLGAYKDVHIHSHVNNKSKTYQYEFNHFFPYMPPGNEYLLGATHASELMYVFGFPSSLNDFFNYTRDQAATQMTKSKQVMDYWTNFAKTGDPNRPKSVLAQWKPFNHDNQDYLYFPMTGNPRGETFLNARRAEFWVDLLPKIIKNSVAVTPETKPCKPTSTGNTITSNILLCVIFVAMVFKVTP</sequence>
<proteinExistence type="inferred from homology"/>
<dbReference type="SUPFAM" id="SSF53474">
    <property type="entry name" value="alpha/beta-Hydrolases"/>
    <property type="match status" value="1"/>
</dbReference>
<evidence type="ECO:0000259" key="4">
    <source>
        <dbReference type="Pfam" id="PF00135"/>
    </source>
</evidence>
<dbReference type="InterPro" id="IPR002018">
    <property type="entry name" value="CarbesteraseB"/>
</dbReference>
<dbReference type="Pfam" id="PF00135">
    <property type="entry name" value="COesterase"/>
    <property type="match status" value="1"/>
</dbReference>
<evidence type="ECO:0000256" key="1">
    <source>
        <dbReference type="ARBA" id="ARBA00005964"/>
    </source>
</evidence>
<evidence type="ECO:0000256" key="2">
    <source>
        <dbReference type="ARBA" id="ARBA00022801"/>
    </source>
</evidence>
<comment type="caution">
    <text evidence="5">The sequence shown here is derived from an EMBL/GenBank/DDBJ whole genome shotgun (WGS) entry which is preliminary data.</text>
</comment>
<feature type="domain" description="Carboxylesterase type B" evidence="4">
    <location>
        <begin position="22"/>
        <end position="553"/>
    </location>
</feature>
<dbReference type="PANTHER" id="PTHR43903">
    <property type="entry name" value="NEUROLIGIN"/>
    <property type="match status" value="1"/>
</dbReference>
<keyword evidence="6" id="KW-1185">Reference proteome</keyword>
<name>A0AAN8J6L7_PATCE</name>
<dbReference type="AlphaFoldDB" id="A0AAN8J6L7"/>
<organism evidence="5 6">
    <name type="scientific">Patella caerulea</name>
    <name type="common">Rayed Mediterranean limpet</name>
    <dbReference type="NCBI Taxonomy" id="87958"/>
    <lineage>
        <taxon>Eukaryota</taxon>
        <taxon>Metazoa</taxon>
        <taxon>Spiralia</taxon>
        <taxon>Lophotrochozoa</taxon>
        <taxon>Mollusca</taxon>
        <taxon>Gastropoda</taxon>
        <taxon>Patellogastropoda</taxon>
        <taxon>Patelloidea</taxon>
        <taxon>Patellidae</taxon>
        <taxon>Patella</taxon>
    </lineage>
</organism>
<dbReference type="InterPro" id="IPR051093">
    <property type="entry name" value="Neuroligin/BSAL"/>
</dbReference>
<dbReference type="GO" id="GO:0016787">
    <property type="term" value="F:hydrolase activity"/>
    <property type="evidence" value="ECO:0007669"/>
    <property type="project" value="UniProtKB-KW"/>
</dbReference>
<keyword evidence="2 3" id="KW-0378">Hydrolase</keyword>
<dbReference type="EC" id="3.1.1.-" evidence="3"/>
<reference evidence="5 6" key="1">
    <citation type="submission" date="2024-01" db="EMBL/GenBank/DDBJ databases">
        <title>The genome of the rayed Mediterranean limpet Patella caerulea (Linnaeus, 1758).</title>
        <authorList>
            <person name="Anh-Thu Weber A."/>
            <person name="Halstead-Nussloch G."/>
        </authorList>
    </citation>
    <scope>NUCLEOTIDE SEQUENCE [LARGE SCALE GENOMIC DNA]</scope>
    <source>
        <strain evidence="5">AATW-2023a</strain>
        <tissue evidence="5">Whole specimen</tissue>
    </source>
</reference>
<dbReference type="EMBL" id="JAZGQO010000014">
    <property type="protein sequence ID" value="KAK6171286.1"/>
    <property type="molecule type" value="Genomic_DNA"/>
</dbReference>
<evidence type="ECO:0000256" key="3">
    <source>
        <dbReference type="RuleBase" id="RU361235"/>
    </source>
</evidence>
<feature type="signal peptide" evidence="3">
    <location>
        <begin position="1"/>
        <end position="19"/>
    </location>
</feature>
<dbReference type="PROSITE" id="PS00122">
    <property type="entry name" value="CARBOXYLESTERASE_B_1"/>
    <property type="match status" value="1"/>
</dbReference>
<dbReference type="Gene3D" id="3.40.50.1820">
    <property type="entry name" value="alpha/beta hydrolase"/>
    <property type="match status" value="1"/>
</dbReference>
<feature type="chain" id="PRO_5042670550" description="Carboxylic ester hydrolase" evidence="3">
    <location>
        <begin position="20"/>
        <end position="602"/>
    </location>
</feature>
<keyword evidence="3" id="KW-0732">Signal</keyword>
<dbReference type="InterPro" id="IPR019826">
    <property type="entry name" value="Carboxylesterase_B_AS"/>
</dbReference>
<protein>
    <recommendedName>
        <fullName evidence="3">Carboxylic ester hydrolase</fullName>
        <ecNumber evidence="3">3.1.1.-</ecNumber>
    </recommendedName>
</protein>
<accession>A0AAN8J6L7</accession>
<evidence type="ECO:0000313" key="5">
    <source>
        <dbReference type="EMBL" id="KAK6171286.1"/>
    </source>
</evidence>
<evidence type="ECO:0000313" key="6">
    <source>
        <dbReference type="Proteomes" id="UP001347796"/>
    </source>
</evidence>
<dbReference type="InterPro" id="IPR029058">
    <property type="entry name" value="AB_hydrolase_fold"/>
</dbReference>
<comment type="similarity">
    <text evidence="1 3">Belongs to the type-B carboxylesterase/lipase family.</text>
</comment>
<dbReference type="Proteomes" id="UP001347796">
    <property type="component" value="Unassembled WGS sequence"/>
</dbReference>